<reference evidence="3" key="1">
    <citation type="journal article" date="2019" name="Int. J. Syst. Evol. Microbiol.">
        <title>The Global Catalogue of Microorganisms (GCM) 10K type strain sequencing project: providing services to taxonomists for standard genome sequencing and annotation.</title>
        <authorList>
            <consortium name="The Broad Institute Genomics Platform"/>
            <consortium name="The Broad Institute Genome Sequencing Center for Infectious Disease"/>
            <person name="Wu L."/>
            <person name="Ma J."/>
        </authorList>
    </citation>
    <scope>NUCLEOTIDE SEQUENCE [LARGE SCALE GENOMIC DNA]</scope>
    <source>
        <strain evidence="3">KCTC 3950</strain>
    </source>
</reference>
<comment type="caution">
    <text evidence="2">The sequence shown here is derived from an EMBL/GenBank/DDBJ whole genome shotgun (WGS) entry which is preliminary data.</text>
</comment>
<proteinExistence type="predicted"/>
<dbReference type="Proteomes" id="UP001597541">
    <property type="component" value="Unassembled WGS sequence"/>
</dbReference>
<name>A0ABW5P8F6_9BACL</name>
<evidence type="ECO:0000256" key="1">
    <source>
        <dbReference type="SAM" id="Phobius"/>
    </source>
</evidence>
<feature type="transmembrane region" description="Helical" evidence="1">
    <location>
        <begin position="7"/>
        <end position="24"/>
    </location>
</feature>
<protein>
    <submittedName>
        <fullName evidence="2">Uncharacterized protein</fullName>
    </submittedName>
</protein>
<dbReference type="RefSeq" id="WP_377599967.1">
    <property type="nucleotide sequence ID" value="NZ_JBHUME010000002.1"/>
</dbReference>
<keyword evidence="3" id="KW-1185">Reference proteome</keyword>
<keyword evidence="1" id="KW-1133">Transmembrane helix</keyword>
<sequence length="222" mass="25957">MKLYVRLVVLSLLSILIYIPVVTSDHGMLSALMDGFQFYFSIGACLLLIVLTIRDTRKIGRSILIISLGVFFILSPRLIDEANQWRIEYKRIHQDFTSETLRQNSYDNPGSFTPPMKNVKIELKEGHIYLEMEFDSEQPGRKVKTEYGSDEQFSKDMIDLLDYLVRRKTEYTHLKQMTMKVKYKNNIYIFENIPLKDAKGRPFDQSFIPLLKEKMKVIPSAE</sequence>
<organism evidence="2 3">
    <name type="scientific">Paenibacillus gansuensis</name>
    <dbReference type="NCBI Taxonomy" id="306542"/>
    <lineage>
        <taxon>Bacteria</taxon>
        <taxon>Bacillati</taxon>
        <taxon>Bacillota</taxon>
        <taxon>Bacilli</taxon>
        <taxon>Bacillales</taxon>
        <taxon>Paenibacillaceae</taxon>
        <taxon>Paenibacillus</taxon>
    </lineage>
</organism>
<keyword evidence="1" id="KW-0812">Transmembrane</keyword>
<keyword evidence="1" id="KW-0472">Membrane</keyword>
<feature type="transmembrane region" description="Helical" evidence="1">
    <location>
        <begin position="36"/>
        <end position="53"/>
    </location>
</feature>
<accession>A0ABW5P8F6</accession>
<feature type="transmembrane region" description="Helical" evidence="1">
    <location>
        <begin position="60"/>
        <end position="79"/>
    </location>
</feature>
<evidence type="ECO:0000313" key="2">
    <source>
        <dbReference type="EMBL" id="MFD2611394.1"/>
    </source>
</evidence>
<gene>
    <name evidence="2" type="ORF">ACFSUF_03040</name>
</gene>
<evidence type="ECO:0000313" key="3">
    <source>
        <dbReference type="Proteomes" id="UP001597541"/>
    </source>
</evidence>
<dbReference type="EMBL" id="JBHUME010000002">
    <property type="protein sequence ID" value="MFD2611394.1"/>
    <property type="molecule type" value="Genomic_DNA"/>
</dbReference>